<evidence type="ECO:0000313" key="2">
    <source>
        <dbReference type="Proteomes" id="UP000483820"/>
    </source>
</evidence>
<dbReference type="EMBL" id="WUAV01000005">
    <property type="protein sequence ID" value="KAF1754766.1"/>
    <property type="molecule type" value="Genomic_DNA"/>
</dbReference>
<dbReference type="Proteomes" id="UP000483820">
    <property type="component" value="Chromosome V"/>
</dbReference>
<organism evidence="1 2">
    <name type="scientific">Caenorhabditis remanei</name>
    <name type="common">Caenorhabditis vulgaris</name>
    <dbReference type="NCBI Taxonomy" id="31234"/>
    <lineage>
        <taxon>Eukaryota</taxon>
        <taxon>Metazoa</taxon>
        <taxon>Ecdysozoa</taxon>
        <taxon>Nematoda</taxon>
        <taxon>Chromadorea</taxon>
        <taxon>Rhabditida</taxon>
        <taxon>Rhabditina</taxon>
        <taxon>Rhabditomorpha</taxon>
        <taxon>Rhabditoidea</taxon>
        <taxon>Rhabditidae</taxon>
        <taxon>Peloderinae</taxon>
        <taxon>Caenorhabditis</taxon>
    </lineage>
</organism>
<dbReference type="AlphaFoldDB" id="A0A6A5GJH4"/>
<dbReference type="KEGG" id="crq:GCK72_021330"/>
<dbReference type="RefSeq" id="XP_053583106.1">
    <property type="nucleotide sequence ID" value="XM_053734193.1"/>
</dbReference>
<dbReference type="CTD" id="78777205"/>
<dbReference type="GeneID" id="78777205"/>
<reference evidence="1 2" key="1">
    <citation type="submission" date="2019-12" db="EMBL/GenBank/DDBJ databases">
        <title>Chromosome-level assembly of the Caenorhabditis remanei genome.</title>
        <authorList>
            <person name="Teterina A.A."/>
            <person name="Willis J.H."/>
            <person name="Phillips P.C."/>
        </authorList>
    </citation>
    <scope>NUCLEOTIDE SEQUENCE [LARGE SCALE GENOMIC DNA]</scope>
    <source>
        <strain evidence="1 2">PX506</strain>
        <tissue evidence="1">Whole organism</tissue>
    </source>
</reference>
<comment type="caution">
    <text evidence="1">The sequence shown here is derived from an EMBL/GenBank/DDBJ whole genome shotgun (WGS) entry which is preliminary data.</text>
</comment>
<sequence length="87" mass="10008">MFPSHCFILKKVDFAQKYLPFKYLGATHREDQCNQSSNQITQVVIIPEKMLKRRSDNAEGLMQIDKDGMDGKIKKVIHPGYLYCNGS</sequence>
<evidence type="ECO:0000313" key="1">
    <source>
        <dbReference type="EMBL" id="KAF1754766.1"/>
    </source>
</evidence>
<name>A0A6A5GJH4_CAERE</name>
<protein>
    <submittedName>
        <fullName evidence="1">Uncharacterized protein</fullName>
    </submittedName>
</protein>
<gene>
    <name evidence="1" type="ORF">GCK72_021330</name>
</gene>
<proteinExistence type="predicted"/>
<accession>A0A6A5GJH4</accession>